<dbReference type="Proteomes" id="UP001599542">
    <property type="component" value="Unassembled WGS sequence"/>
</dbReference>
<gene>
    <name evidence="1" type="ORF">ACFW6T_25340</name>
</gene>
<dbReference type="RefSeq" id="WP_380329357.1">
    <property type="nucleotide sequence ID" value="NZ_JBHYPW010000056.1"/>
</dbReference>
<proteinExistence type="predicted"/>
<name>A0ABW6GRB5_9ACTN</name>
<evidence type="ECO:0000313" key="2">
    <source>
        <dbReference type="Proteomes" id="UP001599542"/>
    </source>
</evidence>
<sequence>MDAQTYEKQALARYVNARHANDRGAMAAALREAAEYDRLNPGRTLRQQMENEAFRIG</sequence>
<protein>
    <submittedName>
        <fullName evidence="1">Uncharacterized protein</fullName>
    </submittedName>
</protein>
<keyword evidence="2" id="KW-1185">Reference proteome</keyword>
<reference evidence="1 2" key="1">
    <citation type="submission" date="2024-09" db="EMBL/GenBank/DDBJ databases">
        <title>The Natural Products Discovery Center: Release of the First 8490 Sequenced Strains for Exploring Actinobacteria Biosynthetic Diversity.</title>
        <authorList>
            <person name="Kalkreuter E."/>
            <person name="Kautsar S.A."/>
            <person name="Yang D."/>
            <person name="Bader C.D."/>
            <person name="Teijaro C.N."/>
            <person name="Fluegel L."/>
            <person name="Davis C.M."/>
            <person name="Simpson J.R."/>
            <person name="Lauterbach L."/>
            <person name="Steele A.D."/>
            <person name="Gui C."/>
            <person name="Meng S."/>
            <person name="Li G."/>
            <person name="Viehrig K."/>
            <person name="Ye F."/>
            <person name="Su P."/>
            <person name="Kiefer A.F."/>
            <person name="Nichols A."/>
            <person name="Cepeda A.J."/>
            <person name="Yan W."/>
            <person name="Fan B."/>
            <person name="Jiang Y."/>
            <person name="Adhikari A."/>
            <person name="Zheng C.-J."/>
            <person name="Schuster L."/>
            <person name="Cowan T.M."/>
            <person name="Smanski M.J."/>
            <person name="Chevrette M.G."/>
            <person name="De Carvalho L.P.S."/>
            <person name="Shen B."/>
        </authorList>
    </citation>
    <scope>NUCLEOTIDE SEQUENCE [LARGE SCALE GENOMIC DNA]</scope>
    <source>
        <strain evidence="1 2">NPDC058753</strain>
    </source>
</reference>
<evidence type="ECO:0000313" key="1">
    <source>
        <dbReference type="EMBL" id="MFE1355320.1"/>
    </source>
</evidence>
<organism evidence="1 2">
    <name type="scientific">Kitasatospora phosalacinea</name>
    <dbReference type="NCBI Taxonomy" id="2065"/>
    <lineage>
        <taxon>Bacteria</taxon>
        <taxon>Bacillati</taxon>
        <taxon>Actinomycetota</taxon>
        <taxon>Actinomycetes</taxon>
        <taxon>Kitasatosporales</taxon>
        <taxon>Streptomycetaceae</taxon>
        <taxon>Kitasatospora</taxon>
    </lineage>
</organism>
<dbReference type="EMBL" id="JBHYPX010000058">
    <property type="protein sequence ID" value="MFE1355320.1"/>
    <property type="molecule type" value="Genomic_DNA"/>
</dbReference>
<comment type="caution">
    <text evidence="1">The sequence shown here is derived from an EMBL/GenBank/DDBJ whole genome shotgun (WGS) entry which is preliminary data.</text>
</comment>
<accession>A0ABW6GRB5</accession>